<proteinExistence type="predicted"/>
<reference evidence="1" key="2">
    <citation type="submission" date="2020-11" db="EMBL/GenBank/DDBJ databases">
        <authorList>
            <person name="McCartney M.A."/>
            <person name="Auch B."/>
            <person name="Kono T."/>
            <person name="Mallez S."/>
            <person name="Becker A."/>
            <person name="Gohl D.M."/>
            <person name="Silverstein K.A.T."/>
            <person name="Koren S."/>
            <person name="Bechman K.B."/>
            <person name="Herman A."/>
            <person name="Abrahante J.E."/>
            <person name="Garbe J."/>
        </authorList>
    </citation>
    <scope>NUCLEOTIDE SEQUENCE</scope>
    <source>
        <strain evidence="1">Duluth1</strain>
        <tissue evidence="1">Whole animal</tissue>
    </source>
</reference>
<accession>A0A9D4RGU8</accession>
<name>A0A9D4RGU8_DREPO</name>
<dbReference type="PANTHER" id="PTHR44755">
    <property type="entry name" value="NATRIURETIC PEPTIDE RECEPTOR 3-RELATED"/>
    <property type="match status" value="1"/>
</dbReference>
<sequence length="83" mass="9740">MITAGAFAGDFGRQKDRVFRLLTRVGSNFNTLFDFFVNVLSMHKWRKMNIIYDPYGQTDNSEKFCHIVADGFHHEFRNNDAYV</sequence>
<dbReference type="Proteomes" id="UP000828390">
    <property type="component" value="Unassembled WGS sequence"/>
</dbReference>
<dbReference type="InterPro" id="IPR052612">
    <property type="entry name" value="ANP_Clearance_Receptor"/>
</dbReference>
<dbReference type="GO" id="GO:0017046">
    <property type="term" value="F:peptide hormone binding"/>
    <property type="evidence" value="ECO:0007669"/>
    <property type="project" value="TreeGrafter"/>
</dbReference>
<gene>
    <name evidence="1" type="ORF">DPMN_031158</name>
</gene>
<evidence type="ECO:0000313" key="1">
    <source>
        <dbReference type="EMBL" id="KAH3868021.1"/>
    </source>
</evidence>
<dbReference type="SUPFAM" id="SSF53822">
    <property type="entry name" value="Periplasmic binding protein-like I"/>
    <property type="match status" value="1"/>
</dbReference>
<organism evidence="1 2">
    <name type="scientific">Dreissena polymorpha</name>
    <name type="common">Zebra mussel</name>
    <name type="synonym">Mytilus polymorpha</name>
    <dbReference type="NCBI Taxonomy" id="45954"/>
    <lineage>
        <taxon>Eukaryota</taxon>
        <taxon>Metazoa</taxon>
        <taxon>Spiralia</taxon>
        <taxon>Lophotrochozoa</taxon>
        <taxon>Mollusca</taxon>
        <taxon>Bivalvia</taxon>
        <taxon>Autobranchia</taxon>
        <taxon>Heteroconchia</taxon>
        <taxon>Euheterodonta</taxon>
        <taxon>Imparidentia</taxon>
        <taxon>Neoheterodontei</taxon>
        <taxon>Myida</taxon>
        <taxon>Dreissenoidea</taxon>
        <taxon>Dreissenidae</taxon>
        <taxon>Dreissena</taxon>
    </lineage>
</organism>
<dbReference type="InterPro" id="IPR028082">
    <property type="entry name" value="Peripla_BP_I"/>
</dbReference>
<dbReference type="AlphaFoldDB" id="A0A9D4RGU8"/>
<dbReference type="EMBL" id="JAIWYP010000002">
    <property type="protein sequence ID" value="KAH3868021.1"/>
    <property type="molecule type" value="Genomic_DNA"/>
</dbReference>
<protein>
    <recommendedName>
        <fullName evidence="3">Receptor ligand binding region domain-containing protein</fullName>
    </recommendedName>
</protein>
<dbReference type="PANTHER" id="PTHR44755:SF11">
    <property type="entry name" value="ATRIAL NATRIURETIC PEPTIDE RECEPTOR 3 ISOFORM X1"/>
    <property type="match status" value="1"/>
</dbReference>
<evidence type="ECO:0008006" key="3">
    <source>
        <dbReference type="Google" id="ProtNLM"/>
    </source>
</evidence>
<dbReference type="GO" id="GO:0038023">
    <property type="term" value="F:signaling receptor activity"/>
    <property type="evidence" value="ECO:0007669"/>
    <property type="project" value="TreeGrafter"/>
</dbReference>
<dbReference type="GO" id="GO:0007165">
    <property type="term" value="P:signal transduction"/>
    <property type="evidence" value="ECO:0007669"/>
    <property type="project" value="TreeGrafter"/>
</dbReference>
<reference evidence="1" key="1">
    <citation type="journal article" date="2019" name="bioRxiv">
        <title>The Genome of the Zebra Mussel, Dreissena polymorpha: A Resource for Invasive Species Research.</title>
        <authorList>
            <person name="McCartney M.A."/>
            <person name="Auch B."/>
            <person name="Kono T."/>
            <person name="Mallez S."/>
            <person name="Zhang Y."/>
            <person name="Obille A."/>
            <person name="Becker A."/>
            <person name="Abrahante J.E."/>
            <person name="Garbe J."/>
            <person name="Badalamenti J.P."/>
            <person name="Herman A."/>
            <person name="Mangelson H."/>
            <person name="Liachko I."/>
            <person name="Sullivan S."/>
            <person name="Sone E.D."/>
            <person name="Koren S."/>
            <person name="Silverstein K.A.T."/>
            <person name="Beckman K.B."/>
            <person name="Gohl D.M."/>
        </authorList>
    </citation>
    <scope>NUCLEOTIDE SEQUENCE</scope>
    <source>
        <strain evidence="1">Duluth1</strain>
        <tissue evidence="1">Whole animal</tissue>
    </source>
</reference>
<keyword evidence="2" id="KW-1185">Reference proteome</keyword>
<comment type="caution">
    <text evidence="1">The sequence shown here is derived from an EMBL/GenBank/DDBJ whole genome shotgun (WGS) entry which is preliminary data.</text>
</comment>
<evidence type="ECO:0000313" key="2">
    <source>
        <dbReference type="Proteomes" id="UP000828390"/>
    </source>
</evidence>